<organism evidence="1">
    <name type="scientific">candidate division WOR-3 bacterium</name>
    <dbReference type="NCBI Taxonomy" id="2052148"/>
    <lineage>
        <taxon>Bacteria</taxon>
        <taxon>Bacteria division WOR-3</taxon>
    </lineage>
</organism>
<dbReference type="AlphaFoldDB" id="A0A7C2P0V7"/>
<proteinExistence type="predicted"/>
<dbReference type="InterPro" id="IPR003748">
    <property type="entry name" value="DUF169"/>
</dbReference>
<gene>
    <name evidence="1" type="ORF">ENQ77_05360</name>
</gene>
<dbReference type="Pfam" id="PF02596">
    <property type="entry name" value="DUF169"/>
    <property type="match status" value="1"/>
</dbReference>
<name>A0A7C2P0V7_UNCW3</name>
<comment type="caution">
    <text evidence="1">The sequence shown here is derived from an EMBL/GenBank/DDBJ whole genome shotgun (WGS) entry which is preliminary data.</text>
</comment>
<evidence type="ECO:0000313" key="1">
    <source>
        <dbReference type="EMBL" id="HEN28073.1"/>
    </source>
</evidence>
<reference evidence="1" key="1">
    <citation type="journal article" date="2020" name="mSystems">
        <title>Genome- and Community-Level Interaction Insights into Carbon Utilization and Element Cycling Functions of Hydrothermarchaeota in Hydrothermal Sediment.</title>
        <authorList>
            <person name="Zhou Z."/>
            <person name="Liu Y."/>
            <person name="Xu W."/>
            <person name="Pan J."/>
            <person name="Luo Z.H."/>
            <person name="Li M."/>
        </authorList>
    </citation>
    <scope>NUCLEOTIDE SEQUENCE [LARGE SCALE GENOMIC DNA]</scope>
    <source>
        <strain evidence="1">SpSt-34</strain>
    </source>
</reference>
<sequence length="224" mass="26042">MKVQEKSDMDREIKKQFLSKWDKYSGRANLPIVFYYTDKDMEPIKPKPPKTHRCVFRDIIKVLRGKPITLDKDSIGCMGGKRYLGFSKEIMPDFEYFLSYRREGLEGECHKKNPEIVKEIMKKMPTFEAPGCYVVFKRIDLLDEEERPEVVIFFDAPDLISGLFTLANFDVSEDNIKVPFGAGCSTIVLYPYFERHSPHTLNTFSVHLTFPQGPIFNTIFLQTC</sequence>
<dbReference type="EMBL" id="DSOL01000150">
    <property type="protein sequence ID" value="HEN28073.1"/>
    <property type="molecule type" value="Genomic_DNA"/>
</dbReference>
<accession>A0A7C2P0V7</accession>
<evidence type="ECO:0008006" key="2">
    <source>
        <dbReference type="Google" id="ProtNLM"/>
    </source>
</evidence>
<protein>
    <recommendedName>
        <fullName evidence="2">DUF169 domain-containing protein</fullName>
    </recommendedName>
</protein>